<evidence type="ECO:0000313" key="2">
    <source>
        <dbReference type="EMBL" id="KAF6747922.1"/>
    </source>
</evidence>
<accession>A0A8H6HKA6</accession>
<reference evidence="2 3" key="1">
    <citation type="submission" date="2020-07" db="EMBL/GenBank/DDBJ databases">
        <title>Comparative genomics of pyrophilous fungi reveals a link between fire events and developmental genes.</title>
        <authorList>
            <consortium name="DOE Joint Genome Institute"/>
            <person name="Steindorff A.S."/>
            <person name="Carver A."/>
            <person name="Calhoun S."/>
            <person name="Stillman K."/>
            <person name="Liu H."/>
            <person name="Lipzen A."/>
            <person name="Pangilinan J."/>
            <person name="Labutti K."/>
            <person name="Bruns T.D."/>
            <person name="Grigoriev I.V."/>
        </authorList>
    </citation>
    <scope>NUCLEOTIDE SEQUENCE [LARGE SCALE GENOMIC DNA]</scope>
    <source>
        <strain evidence="2 3">CBS 144469</strain>
    </source>
</reference>
<dbReference type="EMBL" id="JACGCI010000076">
    <property type="protein sequence ID" value="KAF6747922.1"/>
    <property type="molecule type" value="Genomic_DNA"/>
</dbReference>
<evidence type="ECO:0000256" key="1">
    <source>
        <dbReference type="SAM" id="MobiDB-lite"/>
    </source>
</evidence>
<comment type="caution">
    <text evidence="2">The sequence shown here is derived from an EMBL/GenBank/DDBJ whole genome shotgun (WGS) entry which is preliminary data.</text>
</comment>
<proteinExistence type="predicted"/>
<feature type="compositionally biased region" description="Basic and acidic residues" evidence="1">
    <location>
        <begin position="624"/>
        <end position="640"/>
    </location>
</feature>
<organism evidence="2 3">
    <name type="scientific">Ephemerocybe angulata</name>
    <dbReference type="NCBI Taxonomy" id="980116"/>
    <lineage>
        <taxon>Eukaryota</taxon>
        <taxon>Fungi</taxon>
        <taxon>Dikarya</taxon>
        <taxon>Basidiomycota</taxon>
        <taxon>Agaricomycotina</taxon>
        <taxon>Agaricomycetes</taxon>
        <taxon>Agaricomycetidae</taxon>
        <taxon>Agaricales</taxon>
        <taxon>Agaricineae</taxon>
        <taxon>Psathyrellaceae</taxon>
        <taxon>Ephemerocybe</taxon>
    </lineage>
</organism>
<dbReference type="AlphaFoldDB" id="A0A8H6HKA6"/>
<name>A0A8H6HKA6_9AGAR</name>
<feature type="region of interest" description="Disordered" evidence="1">
    <location>
        <begin position="616"/>
        <end position="647"/>
    </location>
</feature>
<sequence length="1061" mass="118477">MFNFNPSSSTAPRREQVGNWEGADAGISMVQAAGRAPDVLVTPDVSSNVLRSLDGFQDKFGSIDKAREHFSATIGPTTVNVPSKYAPSTQYHYAFVLRAWILLLSILPSPPIKLENIWNEKVIFDWFKSLPMWFVANAKVGSTDRKLRARTLDTYCRIFLILVKNNGCSFENGIWVRAGGAILTQLNVYGHMLDTVCHVIFTQGLERGLREKAYYGRLELMLIMQYVYKMAKSGPKMIVSLMNIIRLLFTFFGTYRPSSLGWVSDKGRAAGLYPKIGDLKIFKDGWGIFRVIFYCRNYKGSLDAARAKEKSMTFDPVQLPHNIMNDVSLWIVTALWKRNMFVKKYKNTIELFSDPDLIMQLREDCLHLPLFPAAKTGGRGLLEGVPAGAKAASDFVAMACHAVGLARAGTTSFRRETGNKYGYTVSKEMAKTVMSHSDMASKSLDEYYSKGANNYNLTQLRLGEVEGDVDGKSFQEMFMKDLDIGRTALLSTFIDVVVLAEKKEAGDEELLSKDAEARESIRKAQDESTHEMAVLVEAKFRELMACIHPLKKKNGSSHTLKPVLRNATSVISKLRGTKAQDGGYTVKLLSPHTLANAEAIYAEMKKICENKTALGRQVGKRGKREQEKAKDRELENRQRQPEGSTIKRKAVLNRVTSTVDPLVVQSATAEGAQAALQQLRDAANEDEAVAESIAHDGVRIPMSFLNDDSDAPPPPPATTPSVSTIQELLDNANAFEQAINVDAREDRELNDDMDEIDRDMHDELQALHFHTEPGQKERRNHLITRTIEDGYLEDQRIEHEDERELDEVQKPEDGEANPFKGIDVRLVKFLAVTRIASIFEREVDLEDLMTAWTDEEKEARGLDPKVGHYSCSICLARSGEELVESTPIRRTKWERHMAEKHDDWAEFLESRLNVETRLYKCPGCIASFDSCGGLSLHISSSSVKCSARTEYGHLLEAHRKKSLATRGVRKAPATKKETSQAELRAALKKEAVSVAMATARKPSSCLELVGKMAELQLSENAEETMESVADGPSYEEIRSAWGEDNIDQLADAIGKLGSVLM</sequence>
<keyword evidence="3" id="KW-1185">Reference proteome</keyword>
<dbReference type="OrthoDB" id="3253465at2759"/>
<dbReference type="Proteomes" id="UP000521943">
    <property type="component" value="Unassembled WGS sequence"/>
</dbReference>
<protein>
    <submittedName>
        <fullName evidence="2">Uncharacterized protein</fullName>
    </submittedName>
</protein>
<gene>
    <name evidence="2" type="ORF">DFP72DRAFT_1174636</name>
</gene>
<evidence type="ECO:0000313" key="3">
    <source>
        <dbReference type="Proteomes" id="UP000521943"/>
    </source>
</evidence>